<evidence type="ECO:0000256" key="17">
    <source>
        <dbReference type="ARBA" id="ARBA00048679"/>
    </source>
</evidence>
<keyword evidence="9" id="KW-0808">Transferase</keyword>
<feature type="region of interest" description="Disordered" evidence="20">
    <location>
        <begin position="109"/>
        <end position="208"/>
    </location>
</feature>
<evidence type="ECO:0000256" key="1">
    <source>
        <dbReference type="ARBA" id="ARBA00000971"/>
    </source>
</evidence>
<evidence type="ECO:0000256" key="19">
    <source>
        <dbReference type="PROSITE-ProRule" id="PRU10141"/>
    </source>
</evidence>
<dbReference type="InterPro" id="IPR053111">
    <property type="entry name" value="Chloro_FKBP-type_PPIase"/>
</dbReference>
<keyword evidence="13" id="KW-0809">Transit peptide</keyword>
<feature type="domain" description="PPIase FKBP-type" evidence="23">
    <location>
        <begin position="1274"/>
        <end position="1369"/>
    </location>
</feature>
<dbReference type="InterPro" id="IPR008271">
    <property type="entry name" value="Ser/Thr_kinase_AS"/>
</dbReference>
<comment type="subcellular location">
    <subcellularLocation>
        <location evidence="3">Plastid</location>
        <location evidence="3">Chloroplast thylakoid lumen</location>
    </subcellularLocation>
</comment>
<evidence type="ECO:0000259" key="22">
    <source>
        <dbReference type="PROSITE" id="PS50011"/>
    </source>
</evidence>
<dbReference type="GO" id="GO:0004674">
    <property type="term" value="F:protein serine/threonine kinase activity"/>
    <property type="evidence" value="ECO:0007669"/>
    <property type="project" value="UniProtKB-KW"/>
</dbReference>
<keyword evidence="18" id="KW-0413">Isomerase</keyword>
<dbReference type="Gene3D" id="3.10.50.40">
    <property type="match status" value="1"/>
</dbReference>
<dbReference type="PROSITE" id="PS50011">
    <property type="entry name" value="PROTEIN_KINASE_DOM"/>
    <property type="match status" value="1"/>
</dbReference>
<comment type="caution">
    <text evidence="24">The sequence shown here is derived from an EMBL/GenBank/DDBJ whole genome shotgun (WGS) entry which is preliminary data.</text>
</comment>
<dbReference type="EC" id="5.2.1.8" evidence="18"/>
<dbReference type="Pfam" id="PF07714">
    <property type="entry name" value="PK_Tyr_Ser-Thr"/>
    <property type="match status" value="1"/>
</dbReference>
<feature type="compositionally biased region" description="Low complexity" evidence="20">
    <location>
        <begin position="117"/>
        <end position="131"/>
    </location>
</feature>
<keyword evidence="15 18" id="KW-0697">Rotamase</keyword>
<reference evidence="24 25" key="1">
    <citation type="submission" date="2018-10" db="EMBL/GenBank/DDBJ databases">
        <title>A high-quality apple genome assembly.</title>
        <authorList>
            <person name="Hu J."/>
        </authorList>
    </citation>
    <scope>NUCLEOTIDE SEQUENCE [LARGE SCALE GENOMIC DNA]</scope>
    <source>
        <strain evidence="25">cv. HFTH1</strain>
        <tissue evidence="24">Young leaf</tissue>
    </source>
</reference>
<keyword evidence="10 19" id="KW-0547">Nucleotide-binding</keyword>
<dbReference type="InterPro" id="IPR010721">
    <property type="entry name" value="UstE-like"/>
</dbReference>
<evidence type="ECO:0000256" key="10">
    <source>
        <dbReference type="ARBA" id="ARBA00022741"/>
    </source>
</evidence>
<dbReference type="InterPro" id="IPR011009">
    <property type="entry name" value="Kinase-like_dom_sf"/>
</dbReference>
<dbReference type="PANTHER" id="PTHR47598:SF1">
    <property type="entry name" value="PEPTIDYL-PROLYL CIS-TRANS ISOMERASE FKBP17-2, CHLOROPLASTIC"/>
    <property type="match status" value="1"/>
</dbReference>
<comment type="similarity">
    <text evidence="4">Belongs to the FKBP-type PPIase family.</text>
</comment>
<evidence type="ECO:0000313" key="25">
    <source>
        <dbReference type="Proteomes" id="UP000290289"/>
    </source>
</evidence>
<dbReference type="GO" id="GO:0106310">
    <property type="term" value="F:protein serine kinase activity"/>
    <property type="evidence" value="ECO:0007669"/>
    <property type="project" value="RHEA"/>
</dbReference>
<dbReference type="InterPro" id="IPR001245">
    <property type="entry name" value="Ser-Thr/Tyr_kinase_cat_dom"/>
</dbReference>
<dbReference type="InterPro" id="IPR001179">
    <property type="entry name" value="PPIase_FKBP_dom"/>
</dbReference>
<evidence type="ECO:0000256" key="2">
    <source>
        <dbReference type="ARBA" id="ARBA00002388"/>
    </source>
</evidence>
<dbReference type="SMART" id="SM00220">
    <property type="entry name" value="S_TKc"/>
    <property type="match status" value="1"/>
</dbReference>
<feature type="transmembrane region" description="Helical" evidence="21">
    <location>
        <begin position="1365"/>
        <end position="1382"/>
    </location>
</feature>
<feature type="compositionally biased region" description="Basic and acidic residues" evidence="20">
    <location>
        <begin position="515"/>
        <end position="524"/>
    </location>
</feature>
<dbReference type="PANTHER" id="PTHR47598">
    <property type="entry name" value="PEPTIDYL-PROLYL CIS-TRANS ISOMERASE FKBP17-2, CHLOROPLASTIC"/>
    <property type="match status" value="1"/>
</dbReference>
<evidence type="ECO:0000256" key="8">
    <source>
        <dbReference type="ARBA" id="ARBA00022640"/>
    </source>
</evidence>
<evidence type="ECO:0000313" key="24">
    <source>
        <dbReference type="EMBL" id="RXH96627.1"/>
    </source>
</evidence>
<protein>
    <recommendedName>
        <fullName evidence="18">peptidylprolyl isomerase</fullName>
        <ecNumber evidence="18">5.2.1.8</ecNumber>
    </recommendedName>
</protein>
<dbReference type="SUPFAM" id="SSF54534">
    <property type="entry name" value="FKBP-like"/>
    <property type="match status" value="1"/>
</dbReference>
<dbReference type="CDD" id="cd13999">
    <property type="entry name" value="STKc_MAP3K-like"/>
    <property type="match status" value="1"/>
</dbReference>
<dbReference type="PRINTS" id="PR00109">
    <property type="entry name" value="TYRKINASE"/>
</dbReference>
<evidence type="ECO:0000256" key="4">
    <source>
        <dbReference type="ARBA" id="ARBA00006577"/>
    </source>
</evidence>
<evidence type="ECO:0000256" key="7">
    <source>
        <dbReference type="ARBA" id="ARBA00022528"/>
    </source>
</evidence>
<evidence type="ECO:0000256" key="5">
    <source>
        <dbReference type="ARBA" id="ARBA00010507"/>
    </source>
</evidence>
<keyword evidence="7" id="KW-0150">Chloroplast</keyword>
<keyword evidence="6" id="KW-0723">Serine/threonine-protein kinase</keyword>
<dbReference type="Gene3D" id="3.30.200.20">
    <property type="entry name" value="Phosphorylase Kinase, domain 1"/>
    <property type="match status" value="1"/>
</dbReference>
<comment type="catalytic activity">
    <reaction evidence="1 18">
        <text>[protein]-peptidylproline (omega=180) = [protein]-peptidylproline (omega=0)</text>
        <dbReference type="Rhea" id="RHEA:16237"/>
        <dbReference type="Rhea" id="RHEA-COMP:10747"/>
        <dbReference type="Rhea" id="RHEA-COMP:10748"/>
        <dbReference type="ChEBI" id="CHEBI:83833"/>
        <dbReference type="ChEBI" id="CHEBI:83834"/>
        <dbReference type="EC" id="5.2.1.8"/>
    </reaction>
</comment>
<feature type="compositionally biased region" description="Basic and acidic residues" evidence="20">
    <location>
        <begin position="808"/>
        <end position="826"/>
    </location>
</feature>
<feature type="region of interest" description="Disordered" evidence="20">
    <location>
        <begin position="510"/>
        <end position="541"/>
    </location>
</feature>
<dbReference type="FunFam" id="3.30.200.20:FF:000060">
    <property type="entry name" value="Serine/threonine-protein kinase isoform 1"/>
    <property type="match status" value="1"/>
</dbReference>
<feature type="transmembrane region" description="Helical" evidence="21">
    <location>
        <begin position="1455"/>
        <end position="1478"/>
    </location>
</feature>
<dbReference type="Proteomes" id="UP000290289">
    <property type="component" value="Chromosome 6"/>
</dbReference>
<name>A0A498JP19_MALDO</name>
<dbReference type="GO" id="GO:0006950">
    <property type="term" value="P:response to stress"/>
    <property type="evidence" value="ECO:0007669"/>
    <property type="project" value="UniProtKB-ARBA"/>
</dbReference>
<evidence type="ECO:0000256" key="18">
    <source>
        <dbReference type="PROSITE-ProRule" id="PRU00277"/>
    </source>
</evidence>
<dbReference type="PROSITE" id="PS00108">
    <property type="entry name" value="PROTEIN_KINASE_ST"/>
    <property type="match status" value="1"/>
</dbReference>
<feature type="compositionally biased region" description="Polar residues" evidence="20">
    <location>
        <begin position="1164"/>
        <end position="1176"/>
    </location>
</feature>
<feature type="compositionally biased region" description="Pro residues" evidence="20">
    <location>
        <begin position="1147"/>
        <end position="1163"/>
    </location>
</feature>
<comment type="catalytic activity">
    <reaction evidence="17">
        <text>L-seryl-[protein] + ATP = O-phospho-L-seryl-[protein] + ADP + H(+)</text>
        <dbReference type="Rhea" id="RHEA:17989"/>
        <dbReference type="Rhea" id="RHEA-COMP:9863"/>
        <dbReference type="Rhea" id="RHEA-COMP:11604"/>
        <dbReference type="ChEBI" id="CHEBI:15378"/>
        <dbReference type="ChEBI" id="CHEBI:29999"/>
        <dbReference type="ChEBI" id="CHEBI:30616"/>
        <dbReference type="ChEBI" id="CHEBI:83421"/>
        <dbReference type="ChEBI" id="CHEBI:456216"/>
        <dbReference type="EC" id="2.7.11.1"/>
    </reaction>
</comment>
<dbReference type="STRING" id="3750.A0A498JP19"/>
<dbReference type="GO" id="GO:0003755">
    <property type="term" value="F:peptidyl-prolyl cis-trans isomerase activity"/>
    <property type="evidence" value="ECO:0007669"/>
    <property type="project" value="UniProtKB-KW"/>
</dbReference>
<dbReference type="Gene3D" id="1.10.510.10">
    <property type="entry name" value="Transferase(Phosphotransferase) domain 1"/>
    <property type="match status" value="1"/>
</dbReference>
<gene>
    <name evidence="24" type="ORF">DVH24_009131</name>
</gene>
<dbReference type="FunFam" id="1.10.510.10:FF:000193">
    <property type="entry name" value="Serine/threonine-protein kinase CTR1"/>
    <property type="match status" value="1"/>
</dbReference>
<evidence type="ECO:0000256" key="15">
    <source>
        <dbReference type="ARBA" id="ARBA00023110"/>
    </source>
</evidence>
<keyword evidence="25" id="KW-1185">Reference proteome</keyword>
<feature type="transmembrane region" description="Helical" evidence="21">
    <location>
        <begin position="1394"/>
        <end position="1410"/>
    </location>
</feature>
<feature type="compositionally biased region" description="Polar residues" evidence="20">
    <location>
        <begin position="158"/>
        <end position="177"/>
    </location>
</feature>
<evidence type="ECO:0000256" key="14">
    <source>
        <dbReference type="ARBA" id="ARBA00023078"/>
    </source>
</evidence>
<feature type="compositionally biased region" description="Polar residues" evidence="20">
    <location>
        <begin position="679"/>
        <end position="689"/>
    </location>
</feature>
<dbReference type="GO" id="GO:0010182">
    <property type="term" value="P:sugar mediated signaling pathway"/>
    <property type="evidence" value="ECO:0007669"/>
    <property type="project" value="UniProtKB-ARBA"/>
</dbReference>
<feature type="transmembrane region" description="Helical" evidence="21">
    <location>
        <begin position="1617"/>
        <end position="1639"/>
    </location>
</feature>
<feature type="compositionally biased region" description="Basic and acidic residues" evidence="20">
    <location>
        <begin position="641"/>
        <end position="669"/>
    </location>
</feature>
<dbReference type="FunFam" id="3.10.50.40:FF:000037">
    <property type="entry name" value="Peptidylprolyl isomerase"/>
    <property type="match status" value="1"/>
</dbReference>
<dbReference type="InterPro" id="IPR055164">
    <property type="entry name" value="EDR1/CTR1/ARMC3-like_pept-like"/>
</dbReference>
<keyword evidence="11" id="KW-0418">Kinase</keyword>
<dbReference type="GO" id="GO:0005524">
    <property type="term" value="F:ATP binding"/>
    <property type="evidence" value="ECO:0007669"/>
    <property type="project" value="UniProtKB-UniRule"/>
</dbReference>
<evidence type="ECO:0000256" key="21">
    <source>
        <dbReference type="SAM" id="Phobius"/>
    </source>
</evidence>
<dbReference type="InterPro" id="IPR046357">
    <property type="entry name" value="PPIase_dom_sf"/>
</dbReference>
<feature type="transmembrane region" description="Helical" evidence="21">
    <location>
        <begin position="1484"/>
        <end position="1506"/>
    </location>
</feature>
<feature type="transmembrane region" description="Helical" evidence="21">
    <location>
        <begin position="1577"/>
        <end position="1605"/>
    </location>
</feature>
<proteinExistence type="inferred from homology"/>
<feature type="compositionally biased region" description="Basic and acidic residues" evidence="20">
    <location>
        <begin position="132"/>
        <end position="151"/>
    </location>
</feature>
<evidence type="ECO:0000256" key="11">
    <source>
        <dbReference type="ARBA" id="ARBA00022777"/>
    </source>
</evidence>
<dbReference type="GO" id="GO:0009543">
    <property type="term" value="C:chloroplast thylakoid lumen"/>
    <property type="evidence" value="ECO:0007669"/>
    <property type="project" value="UniProtKB-SubCell"/>
</dbReference>
<evidence type="ECO:0000256" key="13">
    <source>
        <dbReference type="ARBA" id="ARBA00022946"/>
    </source>
</evidence>
<feature type="region of interest" description="Disordered" evidence="20">
    <location>
        <begin position="637"/>
        <end position="689"/>
    </location>
</feature>
<feature type="region of interest" description="Disordered" evidence="20">
    <location>
        <begin position="1134"/>
        <end position="1197"/>
    </location>
</feature>
<evidence type="ECO:0000256" key="12">
    <source>
        <dbReference type="ARBA" id="ARBA00022840"/>
    </source>
</evidence>
<keyword evidence="14" id="KW-0793">Thylakoid</keyword>
<feature type="domain" description="Protein kinase" evidence="22">
    <location>
        <begin position="853"/>
        <end position="1130"/>
    </location>
</feature>
<comment type="function">
    <text evidence="2">PPIases accelerate the folding of proteins. It catalyzes the cis-trans isomerization of proline imidic peptide bonds in oligopeptides.</text>
</comment>
<evidence type="ECO:0000256" key="16">
    <source>
        <dbReference type="ARBA" id="ARBA00047899"/>
    </source>
</evidence>
<dbReference type="Gene3D" id="1.20.120.1630">
    <property type="match status" value="1"/>
</dbReference>
<dbReference type="PROSITE" id="PS00107">
    <property type="entry name" value="PROTEIN_KINASE_ATP"/>
    <property type="match status" value="1"/>
</dbReference>
<organism evidence="24 25">
    <name type="scientific">Malus domestica</name>
    <name type="common">Apple</name>
    <name type="synonym">Pyrus malus</name>
    <dbReference type="NCBI Taxonomy" id="3750"/>
    <lineage>
        <taxon>Eukaryota</taxon>
        <taxon>Viridiplantae</taxon>
        <taxon>Streptophyta</taxon>
        <taxon>Embryophyta</taxon>
        <taxon>Tracheophyta</taxon>
        <taxon>Spermatophyta</taxon>
        <taxon>Magnoliopsida</taxon>
        <taxon>eudicotyledons</taxon>
        <taxon>Gunneridae</taxon>
        <taxon>Pentapetalae</taxon>
        <taxon>rosids</taxon>
        <taxon>fabids</taxon>
        <taxon>Rosales</taxon>
        <taxon>Rosaceae</taxon>
        <taxon>Amygdaloideae</taxon>
        <taxon>Maleae</taxon>
        <taxon>Malus</taxon>
    </lineage>
</organism>
<sequence length="1716" mass="190291">MLFFFPFLNTEEEDPFLPAGSFCFLKSFASWRRYDWGGFDPLKGSVKCFCKKSFLDCFSACGDLVLRISCLVQDNGDAYGQIFISLAFDFVVTYENNMKNLIKKLHNMSNQSKDSEGSAASSRGSKSISKSSSEKERLLHSRSHQGSEHKPFSGISGWLNSVGNRHTPSPPSSSNVNRAERMEQPPDAAVSGSGKRDSGSSTSRDADITEEYQIQLALELSAREDPEAVQIEAVKQISLGSSAPDNTPAEVIAYRYWNYNALSYDDKVVDGFYDLYGILTESTSERMPSLVDLQGAPLSDSVTWEAILVNRAADANLLKLEQVALEMAVKSSSDPRVFLNSNLVQKLALLVADYMGGPVVNPENMLREWQNLSYILKANNGSMVLPLGSLRIGLARHRALLFKVLADSVSIPCRLVKGQQYTGSSDVAMNFVKIYDREYIVDLMADPGTLIPSDAAGSHIEYDESYFSANPFSRDIDSSHVASSSSGVGSSYEEHSDFGKLEKKSRLRNFASSTRDSEEREKPISHANLPRPTECEEQPKMPSDEFRYASDVEKMLVQELPGKPNYPFAHARSPSWTEGVSSPAVHKKKVKDVSKYMIVAAKENPNLAQKLHDVLLESGVVAPPNLFREIYPEELDVSTVETKRQAEDKSEHKERFGTQKAKSQDDKRPAHSLPPLPQQRVNLKTSTSCQPEILKPVEGLGVSLPLDTREVTGQNISSQSEASPVKHTKNVPVAAAAAAAAAVVASSMVVAAAKSSTDPTLELPVAAAATATAAAVVATTAAVNKQCDQGMRSDGDAESGGFEPRGSGGREHDALGVSSEGERTSDRSAGNESTRSDVTIDDVADCEIPFEDITLGERIGLGSYGEVYHGDWHGTEVAVKRFLDQNFLGESLDEFRSEVRIMKRLRHPNVVLFMGAITRPPNLSIVTEFLPRGSLYRLLHRPNNQLDERRRLRMALDAARGMNYLHNCTPVIVHRDLKSPNLLVDKNWVVKVCDFGLSRMKNSTFLSSRSTAGTLYLQAEWMAPEVLRNEPSDEKCDVYSYGVILWELSTMQQPWGGMNPMQVVGAVGFQHRRLDIPDNIDPAVADLIRKCWQTDPKLRPSFAEIMATLKPLQKPMSRKMASFSGSSPFISHSLTRPNHFSASSSQTPPPPPQNLPSQPPHSPTPIQQLSTSSSEQPPTPVKAEQQKPSKTKTKADSTDWIASTLTRRFGIGAGLAWAAFLTVGVVSEQIKTRLEVSQQESNTRNVEKEEEVVLPNGIRYCELRVGGGATPRPGDLVVIDLKGKVEGSGLVFVDTYEREKKPLALVVGSKQPYSKGVCEGIEYVMRSMKAGGKRRVVVPPSLGFGENGADLGPGLQIPPFATLDYIIEVGYQLLFFIVTALLKFDKVTDFAGSTNFVILAILTLVVKGSWHFRQVVLSLLVIIWGLRLGFFLLMRILQWGEDRRFDEIRGNLGKLAVFWIFQAMWVWTVSLPVTVANASNRMPLIQAADIIGWIMWFVGFSVEAAADQQKLTFKSSPQNRGKWCNVGLWKYTRHPNYFGEVSIFTCLHCLPHILTSNNVTRLTDKWKYHSSKKFRHVSIFALILSNSNGTFINVVAQIFLWWGVFVASTPVLEGAEWLVILGPIFLTLLLLFISGIPLLEKSADKKFGNIDEYRLYKRSTSPLIPLPPVIYKNLPLWFKTTFLFEFPLYSRNLPREKPNWCRTSWVERRSDGLKIG</sequence>
<keyword evidence="12 19" id="KW-0067">ATP-binding</keyword>
<comment type="similarity">
    <text evidence="5">Belongs to the protein kinase superfamily. TKL Ser/Thr protein kinase family. RAF subfamily.</text>
</comment>
<feature type="compositionally biased region" description="Polar residues" evidence="20">
    <location>
        <begin position="827"/>
        <end position="837"/>
    </location>
</feature>
<dbReference type="PROSITE" id="PS50059">
    <property type="entry name" value="FKBP_PPIASE"/>
    <property type="match status" value="1"/>
</dbReference>
<dbReference type="InterPro" id="IPR017441">
    <property type="entry name" value="Protein_kinase_ATP_BS"/>
</dbReference>
<keyword evidence="21" id="KW-1133">Transmembrane helix</keyword>
<evidence type="ECO:0000256" key="20">
    <source>
        <dbReference type="SAM" id="MobiDB-lite"/>
    </source>
</evidence>
<dbReference type="InterPro" id="IPR000719">
    <property type="entry name" value="Prot_kinase_dom"/>
</dbReference>
<keyword evidence="21" id="KW-0812">Transmembrane</keyword>
<feature type="binding site" evidence="19">
    <location>
        <position position="880"/>
    </location>
    <ligand>
        <name>ATP</name>
        <dbReference type="ChEBI" id="CHEBI:30616"/>
    </ligand>
</feature>
<comment type="catalytic activity">
    <reaction evidence="16">
        <text>L-threonyl-[protein] + ATP = O-phospho-L-threonyl-[protein] + ADP + H(+)</text>
        <dbReference type="Rhea" id="RHEA:46608"/>
        <dbReference type="Rhea" id="RHEA-COMP:11060"/>
        <dbReference type="Rhea" id="RHEA-COMP:11605"/>
        <dbReference type="ChEBI" id="CHEBI:15378"/>
        <dbReference type="ChEBI" id="CHEBI:30013"/>
        <dbReference type="ChEBI" id="CHEBI:30616"/>
        <dbReference type="ChEBI" id="CHEBI:61977"/>
        <dbReference type="ChEBI" id="CHEBI:456216"/>
        <dbReference type="EC" id="2.7.11.1"/>
    </reaction>
</comment>
<dbReference type="EMBL" id="RDQH01000332">
    <property type="protein sequence ID" value="RXH96627.1"/>
    <property type="molecule type" value="Genomic_DNA"/>
</dbReference>
<keyword evidence="21" id="KW-0472">Membrane</keyword>
<feature type="region of interest" description="Disordered" evidence="20">
    <location>
        <begin position="788"/>
        <end position="838"/>
    </location>
</feature>
<accession>A0A498JP19</accession>
<evidence type="ECO:0000256" key="6">
    <source>
        <dbReference type="ARBA" id="ARBA00022527"/>
    </source>
</evidence>
<dbReference type="Pfam" id="PF00254">
    <property type="entry name" value="FKBP_C"/>
    <property type="match status" value="1"/>
</dbReference>
<dbReference type="Pfam" id="PF06966">
    <property type="entry name" value="DUF1295"/>
    <property type="match status" value="2"/>
</dbReference>
<evidence type="ECO:0000256" key="9">
    <source>
        <dbReference type="ARBA" id="ARBA00022679"/>
    </source>
</evidence>
<evidence type="ECO:0000259" key="23">
    <source>
        <dbReference type="PROSITE" id="PS50059"/>
    </source>
</evidence>
<evidence type="ECO:0000256" key="3">
    <source>
        <dbReference type="ARBA" id="ARBA00004456"/>
    </source>
</evidence>
<dbReference type="SUPFAM" id="SSF56112">
    <property type="entry name" value="Protein kinase-like (PK-like)"/>
    <property type="match status" value="1"/>
</dbReference>
<keyword evidence="8" id="KW-0934">Plastid</keyword>
<dbReference type="Pfam" id="PF14381">
    <property type="entry name" value="EDR1_CTR1_ARMC3_pept"/>
    <property type="match status" value="1"/>
</dbReference>
<feature type="transmembrane region" description="Helical" evidence="21">
    <location>
        <begin position="1416"/>
        <end position="1434"/>
    </location>
</feature>